<evidence type="ECO:0000313" key="2">
    <source>
        <dbReference type="Proteomes" id="UP000507140"/>
    </source>
</evidence>
<evidence type="ECO:0000313" key="1">
    <source>
        <dbReference type="EMBL" id="CAB3922697.1"/>
    </source>
</evidence>
<dbReference type="Proteomes" id="UP000507140">
    <property type="component" value="Unassembled WGS sequence"/>
</dbReference>
<name>A0ABM8LLY0_9BURK</name>
<reference evidence="1 2" key="1">
    <citation type="submission" date="2020-04" db="EMBL/GenBank/DDBJ databases">
        <authorList>
            <person name="De Canck E."/>
        </authorList>
    </citation>
    <scope>NUCLEOTIDE SEQUENCE [LARGE SCALE GENOMIC DNA]</scope>
    <source>
        <strain evidence="1 2">LMG 3415</strain>
    </source>
</reference>
<keyword evidence="2" id="KW-1185">Reference proteome</keyword>
<gene>
    <name evidence="1" type="ORF">LMG3415_05687</name>
</gene>
<proteinExistence type="predicted"/>
<accession>A0ABM8LLY0</accession>
<sequence>MSPALLRLYLQARRAVVASGVAPEGCVHPVMPPPARACSLSRCHAFEQLVRLKSNLIGEIGFMSTRAKLYALPLPASPQRQPSPAFLPPPGPASLIGAAAPAPDCAFPH</sequence>
<comment type="caution">
    <text evidence="1">The sequence shown here is derived from an EMBL/GenBank/DDBJ whole genome shotgun (WGS) entry which is preliminary data.</text>
</comment>
<organism evidence="1 2">
    <name type="scientific">Achromobacter mucicolens</name>
    <dbReference type="NCBI Taxonomy" id="1389922"/>
    <lineage>
        <taxon>Bacteria</taxon>
        <taxon>Pseudomonadati</taxon>
        <taxon>Pseudomonadota</taxon>
        <taxon>Betaproteobacteria</taxon>
        <taxon>Burkholderiales</taxon>
        <taxon>Alcaligenaceae</taxon>
        <taxon>Achromobacter</taxon>
    </lineage>
</organism>
<dbReference type="EMBL" id="CADIKR010000010">
    <property type="protein sequence ID" value="CAB3922697.1"/>
    <property type="molecule type" value="Genomic_DNA"/>
</dbReference>
<protein>
    <submittedName>
        <fullName evidence="1">Uncharacterized protein</fullName>
    </submittedName>
</protein>